<dbReference type="InterPro" id="IPR045407">
    <property type="entry name" value="DUF6512"/>
</dbReference>
<dbReference type="Pfam" id="PF20122">
    <property type="entry name" value="DUF6512"/>
    <property type="match status" value="1"/>
</dbReference>
<feature type="transmembrane region" description="Helical" evidence="1">
    <location>
        <begin position="133"/>
        <end position="151"/>
    </location>
</feature>
<feature type="transmembrane region" description="Helical" evidence="1">
    <location>
        <begin position="74"/>
        <end position="95"/>
    </location>
</feature>
<keyword evidence="1" id="KW-1133">Transmembrane helix</keyword>
<feature type="transmembrane region" description="Helical" evidence="1">
    <location>
        <begin position="101"/>
        <end position="121"/>
    </location>
</feature>
<evidence type="ECO:0000313" key="2">
    <source>
        <dbReference type="EMBL" id="HJG87236.1"/>
    </source>
</evidence>
<dbReference type="PROSITE" id="PS51257">
    <property type="entry name" value="PROKAR_LIPOPROTEIN"/>
    <property type="match status" value="1"/>
</dbReference>
<reference evidence="2" key="2">
    <citation type="submission" date="2021-09" db="EMBL/GenBank/DDBJ databases">
        <authorList>
            <person name="Gilroy R."/>
        </authorList>
    </citation>
    <scope>NUCLEOTIDE SEQUENCE</scope>
    <source>
        <strain evidence="2">CHK179-5677</strain>
    </source>
</reference>
<organism evidence="2 3">
    <name type="scientific">Pseudoflavonifractor capillosus</name>
    <dbReference type="NCBI Taxonomy" id="106588"/>
    <lineage>
        <taxon>Bacteria</taxon>
        <taxon>Bacillati</taxon>
        <taxon>Bacillota</taxon>
        <taxon>Clostridia</taxon>
        <taxon>Eubacteriales</taxon>
        <taxon>Oscillospiraceae</taxon>
        <taxon>Pseudoflavonifractor</taxon>
    </lineage>
</organism>
<proteinExistence type="predicted"/>
<keyword evidence="1" id="KW-0812">Transmembrane</keyword>
<evidence type="ECO:0000256" key="1">
    <source>
        <dbReference type="SAM" id="Phobius"/>
    </source>
</evidence>
<dbReference type="AlphaFoldDB" id="A0A921MNP7"/>
<name>A0A921MNP7_9FIRM</name>
<dbReference type="EMBL" id="DYUC01000095">
    <property type="protein sequence ID" value="HJG87236.1"/>
    <property type="molecule type" value="Genomic_DNA"/>
</dbReference>
<dbReference type="Proteomes" id="UP000760668">
    <property type="component" value="Unassembled WGS sequence"/>
</dbReference>
<feature type="transmembrane region" description="Helical" evidence="1">
    <location>
        <begin position="44"/>
        <end position="62"/>
    </location>
</feature>
<comment type="caution">
    <text evidence="2">The sequence shown here is derived from an EMBL/GenBank/DDBJ whole genome shotgun (WGS) entry which is preliminary data.</text>
</comment>
<keyword evidence="1" id="KW-0472">Membrane</keyword>
<sequence>MQRLSAKLLTVFVAATLAGACLHFFYDFVPNPAVALIAPVNESIWEHLKIIYWPFLAGALVLCRRNGRDCLGPWLLALLAVCAAMLAAGYLYHVAAGGGSLAFDIGLYVLLMGAGFLLPAAFDRPAVRQRTDLLLLLTAALGGAMVLFTFLPPDHVLFADLSGVNTWQVIPY</sequence>
<protein>
    <submittedName>
        <fullName evidence="2">DUF6512 family protein</fullName>
    </submittedName>
</protein>
<accession>A0A921MNP7</accession>
<evidence type="ECO:0000313" key="3">
    <source>
        <dbReference type="Proteomes" id="UP000760668"/>
    </source>
</evidence>
<reference evidence="2" key="1">
    <citation type="journal article" date="2021" name="PeerJ">
        <title>Extensive microbial diversity within the chicken gut microbiome revealed by metagenomics and culture.</title>
        <authorList>
            <person name="Gilroy R."/>
            <person name="Ravi A."/>
            <person name="Getino M."/>
            <person name="Pursley I."/>
            <person name="Horton D.L."/>
            <person name="Alikhan N.F."/>
            <person name="Baker D."/>
            <person name="Gharbi K."/>
            <person name="Hall N."/>
            <person name="Watson M."/>
            <person name="Adriaenssens E.M."/>
            <person name="Foster-Nyarko E."/>
            <person name="Jarju S."/>
            <person name="Secka A."/>
            <person name="Antonio M."/>
            <person name="Oren A."/>
            <person name="Chaudhuri R.R."/>
            <person name="La Ragione R."/>
            <person name="Hildebrand F."/>
            <person name="Pallen M.J."/>
        </authorList>
    </citation>
    <scope>NUCLEOTIDE SEQUENCE</scope>
    <source>
        <strain evidence="2">CHK179-5677</strain>
    </source>
</reference>
<gene>
    <name evidence="2" type="ORF">K8V01_09490</name>
</gene>
<dbReference type="RefSeq" id="WP_295368051.1">
    <property type="nucleotide sequence ID" value="NZ_DYUC01000095.1"/>
</dbReference>